<keyword evidence="1" id="KW-0547">Nucleotide-binding</keyword>
<evidence type="ECO:0000313" key="6">
    <source>
        <dbReference type="Proteomes" id="UP000562682"/>
    </source>
</evidence>
<protein>
    <submittedName>
        <fullName evidence="5">ATPase family AAA domain-containing protein</fullName>
    </submittedName>
</protein>
<dbReference type="CDD" id="cd19481">
    <property type="entry name" value="RecA-like_protease"/>
    <property type="match status" value="1"/>
</dbReference>
<feature type="domain" description="AAA+ ATPase" evidence="4">
    <location>
        <begin position="398"/>
        <end position="494"/>
    </location>
</feature>
<dbReference type="SUPFAM" id="SSF52540">
    <property type="entry name" value="P-loop containing nucleoside triphosphate hydrolases"/>
    <property type="match status" value="1"/>
</dbReference>
<dbReference type="GO" id="GO:0016887">
    <property type="term" value="F:ATP hydrolysis activity"/>
    <property type="evidence" value="ECO:0007669"/>
    <property type="project" value="InterPro"/>
</dbReference>
<accession>A0A8H5T0X3</accession>
<name>A0A8H5T0X3_9HYPO</name>
<evidence type="ECO:0000256" key="1">
    <source>
        <dbReference type="ARBA" id="ARBA00022741"/>
    </source>
</evidence>
<keyword evidence="6" id="KW-1185">Reference proteome</keyword>
<evidence type="ECO:0000313" key="5">
    <source>
        <dbReference type="EMBL" id="KAF5662636.1"/>
    </source>
</evidence>
<gene>
    <name evidence="5" type="ORF">FDENT_13307</name>
</gene>
<dbReference type="GO" id="GO:0005741">
    <property type="term" value="C:mitochondrial outer membrane"/>
    <property type="evidence" value="ECO:0007669"/>
    <property type="project" value="TreeGrafter"/>
</dbReference>
<feature type="region of interest" description="Disordered" evidence="3">
    <location>
        <begin position="58"/>
        <end position="93"/>
    </location>
</feature>
<dbReference type="PANTHER" id="PTHR45644:SF56">
    <property type="entry name" value="AAA ATPASE, PUTATIVE (AFU_ORTHOLOGUE AFUA_2G12920)-RELATED"/>
    <property type="match status" value="1"/>
</dbReference>
<feature type="compositionally biased region" description="Basic residues" evidence="3">
    <location>
        <begin position="279"/>
        <end position="289"/>
    </location>
</feature>
<evidence type="ECO:0000259" key="4">
    <source>
        <dbReference type="SMART" id="SM00382"/>
    </source>
</evidence>
<dbReference type="InterPro" id="IPR003959">
    <property type="entry name" value="ATPase_AAA_core"/>
</dbReference>
<proteinExistence type="predicted"/>
<keyword evidence="2" id="KW-0067">ATP-binding</keyword>
<evidence type="ECO:0000256" key="2">
    <source>
        <dbReference type="ARBA" id="ARBA00022840"/>
    </source>
</evidence>
<dbReference type="InterPro" id="IPR003593">
    <property type="entry name" value="AAA+_ATPase"/>
</dbReference>
<dbReference type="InterPro" id="IPR027417">
    <property type="entry name" value="P-loop_NTPase"/>
</dbReference>
<organism evidence="5 6">
    <name type="scientific">Fusarium denticulatum</name>
    <dbReference type="NCBI Taxonomy" id="48507"/>
    <lineage>
        <taxon>Eukaryota</taxon>
        <taxon>Fungi</taxon>
        <taxon>Dikarya</taxon>
        <taxon>Ascomycota</taxon>
        <taxon>Pezizomycotina</taxon>
        <taxon>Sordariomycetes</taxon>
        <taxon>Hypocreomycetidae</taxon>
        <taxon>Hypocreales</taxon>
        <taxon>Nectriaceae</taxon>
        <taxon>Fusarium</taxon>
        <taxon>Fusarium fujikuroi species complex</taxon>
    </lineage>
</organism>
<dbReference type="EMBL" id="JAAOAK010000518">
    <property type="protein sequence ID" value="KAF5662636.1"/>
    <property type="molecule type" value="Genomic_DNA"/>
</dbReference>
<evidence type="ECO:0000256" key="3">
    <source>
        <dbReference type="SAM" id="MobiDB-lite"/>
    </source>
</evidence>
<dbReference type="Proteomes" id="UP000562682">
    <property type="component" value="Unassembled WGS sequence"/>
</dbReference>
<reference evidence="5 6" key="1">
    <citation type="submission" date="2020-05" db="EMBL/GenBank/DDBJ databases">
        <title>Identification and distribution of gene clusters putatively required for synthesis of sphingolipid metabolism inhibitors in phylogenetically diverse species of the filamentous fungus Fusarium.</title>
        <authorList>
            <person name="Kim H.-S."/>
            <person name="Busman M."/>
            <person name="Brown D.W."/>
            <person name="Divon H."/>
            <person name="Uhlig S."/>
            <person name="Proctor R.H."/>
        </authorList>
    </citation>
    <scope>NUCLEOTIDE SEQUENCE [LARGE SCALE GENOMIC DNA]</scope>
    <source>
        <strain evidence="5 6">NRRL 25311</strain>
    </source>
</reference>
<dbReference type="InterPro" id="IPR051701">
    <property type="entry name" value="Mito_OM_Translocase_MSP1"/>
</dbReference>
<dbReference type="Pfam" id="PF00004">
    <property type="entry name" value="AAA"/>
    <property type="match status" value="1"/>
</dbReference>
<comment type="caution">
    <text evidence="5">The sequence shown here is derived from an EMBL/GenBank/DDBJ whole genome shotgun (WGS) entry which is preliminary data.</text>
</comment>
<dbReference type="PANTHER" id="PTHR45644">
    <property type="entry name" value="AAA ATPASE, PUTATIVE (AFU_ORTHOLOGUE AFUA_2G12920)-RELATED-RELATED"/>
    <property type="match status" value="1"/>
</dbReference>
<sequence length="510" mass="57493">MNSILSLLSVFPWIRRPAAPLRIPELFLTSNVKTAEELDSADSDIKFVVDSDSQTNQQGLAQLDPLPDSPRSCGDESWGFPRTVTPPEPRETVNKENINRNECQYPIHQGIFSELVDIANQALYHDTQSLERCSQSPALLLRTPVLGCMYYMQSVVETLAQKLHADLISFNYEDIADISVDFSLQESTSNHEAATLEELPIYYFDVDSTDDKGKENSVSESCPKKKAAAASKLQDSVLPQIVLERAAQQIAAKSVHELAYEKDMCSVIERLSNNQKMARERRKKGKPRKGNSDNAEIFDESECWNSRSDSDSDLDDINFERNQREENETFEKIKREFLKKHRSDANMEGLIDCVIQRIKVTLNDVVLDPDIKTSMKELLRLSKFQSKHVSQKLLQKMQIKGALLYGPPGTGKTHLARAIAKDMDMSFMAVTSATIETKYVGETEKLIKAMFSLCSELSPCILFIDEADALFSKRKSGDNNWTRSRINQFLHEMDGLSTGQDGPFVLIATN</sequence>
<feature type="region of interest" description="Disordered" evidence="3">
    <location>
        <begin position="276"/>
        <end position="297"/>
    </location>
</feature>
<dbReference type="SMART" id="SM00382">
    <property type="entry name" value="AAA"/>
    <property type="match status" value="1"/>
</dbReference>
<dbReference type="AlphaFoldDB" id="A0A8H5T0X3"/>
<dbReference type="GO" id="GO:0005524">
    <property type="term" value="F:ATP binding"/>
    <property type="evidence" value="ECO:0007669"/>
    <property type="project" value="UniProtKB-KW"/>
</dbReference>
<dbReference type="Gene3D" id="3.40.50.300">
    <property type="entry name" value="P-loop containing nucleotide triphosphate hydrolases"/>
    <property type="match status" value="1"/>
</dbReference>